<dbReference type="Gene3D" id="3.10.450.320">
    <property type="entry name" value="Mitochondrial import inner membrane translocase subunit Tim21"/>
    <property type="match status" value="1"/>
</dbReference>
<keyword evidence="7 11" id="KW-1133">Transmembrane helix</keyword>
<dbReference type="GO" id="GO:0005744">
    <property type="term" value="C:TIM23 mitochondrial import inner membrane translocase complex"/>
    <property type="evidence" value="ECO:0007669"/>
    <property type="project" value="UniProtKB-UniRule"/>
</dbReference>
<gene>
    <name evidence="12" type="ORF">BN1211_0186</name>
</gene>
<comment type="subunit">
    <text evidence="11">Component of the TIM23 complex.</text>
</comment>
<dbReference type="EMBL" id="CDQK01000001">
    <property type="protein sequence ID" value="CEP20354.1"/>
    <property type="molecule type" value="Genomic_DNA"/>
</dbReference>
<keyword evidence="9 11" id="KW-0496">Mitochondrion</keyword>
<reference evidence="13" key="1">
    <citation type="journal article" date="2015" name="J. Biotechnol.">
        <title>The structure of the Cyberlindnera jadinii genome and its relation to Candida utilis analyzed by the occurrence of single nucleotide polymorphisms.</title>
        <authorList>
            <person name="Rupp O."/>
            <person name="Brinkrolf K."/>
            <person name="Buerth C."/>
            <person name="Kunigo M."/>
            <person name="Schneider J."/>
            <person name="Jaenicke S."/>
            <person name="Goesmann A."/>
            <person name="Puehler A."/>
            <person name="Jaeger K.-E."/>
            <person name="Ernst J.F."/>
        </authorList>
    </citation>
    <scope>NUCLEOTIDE SEQUENCE [LARGE SCALE GENOMIC DNA]</scope>
    <source>
        <strain evidence="13">ATCC 18201 / CBS 1600 / BCRC 20928 / JCM 3617 / NBRC 0987 / NRRL Y-1542</strain>
    </source>
</reference>
<dbReference type="AlphaFoldDB" id="A0A0H5CAB5"/>
<evidence type="ECO:0000256" key="1">
    <source>
        <dbReference type="ARBA" id="ARBA00004434"/>
    </source>
</evidence>
<feature type="transmembrane region" description="Helical" evidence="11">
    <location>
        <begin position="63"/>
        <end position="85"/>
    </location>
</feature>
<keyword evidence="6" id="KW-0809">Transit peptide</keyword>
<evidence type="ECO:0000256" key="3">
    <source>
        <dbReference type="ARBA" id="ARBA00020726"/>
    </source>
</evidence>
<dbReference type="Proteomes" id="UP000038830">
    <property type="component" value="Unassembled WGS sequence"/>
</dbReference>
<dbReference type="PANTHER" id="PTHR13032:SF6">
    <property type="entry name" value="MITOCHONDRIAL IMPORT INNER MEMBRANE TRANSLOCASE SUBUNIT TIM21"/>
    <property type="match status" value="1"/>
</dbReference>
<keyword evidence="4 11" id="KW-0812">Transmembrane</keyword>
<organism evidence="12 13">
    <name type="scientific">Cyberlindnera jadinii (strain ATCC 18201 / CBS 1600 / BCRC 20928 / JCM 3617 / NBRC 0987 / NRRL Y-1542)</name>
    <name type="common">Torula yeast</name>
    <name type="synonym">Candida utilis</name>
    <dbReference type="NCBI Taxonomy" id="983966"/>
    <lineage>
        <taxon>Eukaryota</taxon>
        <taxon>Fungi</taxon>
        <taxon>Dikarya</taxon>
        <taxon>Ascomycota</taxon>
        <taxon>Saccharomycotina</taxon>
        <taxon>Saccharomycetes</taxon>
        <taxon>Phaffomycetales</taxon>
        <taxon>Phaffomycetaceae</taxon>
        <taxon>Cyberlindnera</taxon>
    </lineage>
</organism>
<comment type="similarity">
    <text evidence="2 11">Belongs to the TIM21 family.</text>
</comment>
<comment type="function">
    <text evidence="11">Essential component of the TIM23 complex, a complex that mediates the translocation of transit peptide-containing proteins across the mitochondrial inner membrane.</text>
</comment>
<dbReference type="PANTHER" id="PTHR13032">
    <property type="entry name" value="MITOCHONDRIAL IMPORT INNER MEMBRANE TRANSLOCASE SUBUNIT TIM21"/>
    <property type="match status" value="1"/>
</dbReference>
<dbReference type="InterPro" id="IPR013261">
    <property type="entry name" value="Tim21"/>
</dbReference>
<evidence type="ECO:0000256" key="5">
    <source>
        <dbReference type="ARBA" id="ARBA00022792"/>
    </source>
</evidence>
<evidence type="ECO:0000256" key="4">
    <source>
        <dbReference type="ARBA" id="ARBA00022692"/>
    </source>
</evidence>
<evidence type="ECO:0000256" key="7">
    <source>
        <dbReference type="ARBA" id="ARBA00022989"/>
    </source>
</evidence>
<dbReference type="FunFam" id="3.10.450.320:FF:000002">
    <property type="entry name" value="Mitochondrial import inner membrane translocase subunit tim21"/>
    <property type="match status" value="1"/>
</dbReference>
<evidence type="ECO:0000313" key="13">
    <source>
        <dbReference type="Proteomes" id="UP000038830"/>
    </source>
</evidence>
<proteinExistence type="inferred from homology"/>
<sequence length="226" mass="25184">MLLRSSLSIVHAPVRSIGLCNYPRAFSTVQRGLLQQTTKTSESKDSKSDKIPLWARIKTASTFAFASTVVVGAAGLAGLVIYLVVAEIVLPSGDTQVFNKAVSMVETDPKAQELLLLEPGKRLKAYGETTDNKWTRNRPISSTRRMDKSGKEHLFMRFHVESKQRHGSVQLESIHDDVLHPEYSYIYLDVPGEKRHYIIAPPQPKLLGSRDPNAGFLGVRWGPKTE</sequence>
<name>A0A0H5CAB5_CYBJN</name>
<evidence type="ECO:0000256" key="2">
    <source>
        <dbReference type="ARBA" id="ARBA00010867"/>
    </source>
</evidence>
<keyword evidence="5 11" id="KW-0999">Mitochondrion inner membrane</keyword>
<evidence type="ECO:0000313" key="12">
    <source>
        <dbReference type="EMBL" id="CEP20354.1"/>
    </source>
</evidence>
<dbReference type="InterPro" id="IPR038552">
    <property type="entry name" value="Tim21_IMS_sf"/>
</dbReference>
<protein>
    <recommendedName>
        <fullName evidence="3 11">Mitochondrial import inner membrane translocase subunit Tim21</fullName>
    </recommendedName>
</protein>
<comment type="subcellular location">
    <subcellularLocation>
        <location evidence="1 11">Mitochondrion inner membrane</location>
        <topology evidence="1 11">Single-pass membrane protein</topology>
    </subcellularLocation>
</comment>
<evidence type="ECO:0000256" key="10">
    <source>
        <dbReference type="ARBA" id="ARBA00023136"/>
    </source>
</evidence>
<evidence type="ECO:0000256" key="6">
    <source>
        <dbReference type="ARBA" id="ARBA00022946"/>
    </source>
</evidence>
<accession>A0A0H5CAB5</accession>
<keyword evidence="10 11" id="KW-0472">Membrane</keyword>
<dbReference type="GO" id="GO:0030150">
    <property type="term" value="P:protein import into mitochondrial matrix"/>
    <property type="evidence" value="ECO:0007669"/>
    <property type="project" value="UniProtKB-UniRule"/>
</dbReference>
<keyword evidence="11" id="KW-0653">Protein transport</keyword>
<evidence type="ECO:0000256" key="11">
    <source>
        <dbReference type="RuleBase" id="RU367142"/>
    </source>
</evidence>
<evidence type="ECO:0000256" key="8">
    <source>
        <dbReference type="ARBA" id="ARBA00023010"/>
    </source>
</evidence>
<keyword evidence="8 11" id="KW-0811">Translocation</keyword>
<keyword evidence="11" id="KW-0813">Transport</keyword>
<evidence type="ECO:0000256" key="9">
    <source>
        <dbReference type="ARBA" id="ARBA00023128"/>
    </source>
</evidence>
<dbReference type="Pfam" id="PF08294">
    <property type="entry name" value="TIM21"/>
    <property type="match status" value="1"/>
</dbReference>